<dbReference type="PANTHER" id="PTHR21580">
    <property type="entry name" value="SHIPPO-1-RELATED"/>
    <property type="match status" value="1"/>
</dbReference>
<feature type="region of interest" description="Disordered" evidence="1">
    <location>
        <begin position="373"/>
        <end position="402"/>
    </location>
</feature>
<proteinExistence type="predicted"/>
<gene>
    <name evidence="2" type="ORF">ECRASSUSDP1_LOCUS8217</name>
</gene>
<feature type="region of interest" description="Disordered" evidence="1">
    <location>
        <begin position="157"/>
        <end position="177"/>
    </location>
</feature>
<feature type="compositionally biased region" description="Basic and acidic residues" evidence="1">
    <location>
        <begin position="227"/>
        <end position="239"/>
    </location>
</feature>
<feature type="compositionally biased region" description="Basic and acidic residues" evidence="1">
    <location>
        <begin position="11"/>
        <end position="21"/>
    </location>
</feature>
<feature type="compositionally biased region" description="Polar residues" evidence="1">
    <location>
        <begin position="378"/>
        <end position="390"/>
    </location>
</feature>
<feature type="compositionally biased region" description="Basic and acidic residues" evidence="1">
    <location>
        <begin position="246"/>
        <end position="258"/>
    </location>
</feature>
<dbReference type="PANTHER" id="PTHR21580:SF28">
    <property type="entry name" value="BOREALIN N-TERMINAL DOMAIN-CONTAINING PROTEIN-RELATED"/>
    <property type="match status" value="1"/>
</dbReference>
<dbReference type="Proteomes" id="UP001295684">
    <property type="component" value="Unassembled WGS sequence"/>
</dbReference>
<accession>A0AAD1XDS8</accession>
<organism evidence="2 3">
    <name type="scientific">Euplotes crassus</name>
    <dbReference type="NCBI Taxonomy" id="5936"/>
    <lineage>
        <taxon>Eukaryota</taxon>
        <taxon>Sar</taxon>
        <taxon>Alveolata</taxon>
        <taxon>Ciliophora</taxon>
        <taxon>Intramacronucleata</taxon>
        <taxon>Spirotrichea</taxon>
        <taxon>Hypotrichia</taxon>
        <taxon>Euplotida</taxon>
        <taxon>Euplotidae</taxon>
        <taxon>Moneuplotes</taxon>
    </lineage>
</organism>
<dbReference type="InterPro" id="IPR010736">
    <property type="entry name" value="SHIPPO-rpt"/>
</dbReference>
<dbReference type="InterPro" id="IPR051291">
    <property type="entry name" value="CIMAP"/>
</dbReference>
<feature type="region of interest" description="Disordered" evidence="1">
    <location>
        <begin position="1"/>
        <end position="69"/>
    </location>
</feature>
<reference evidence="2" key="1">
    <citation type="submission" date="2023-07" db="EMBL/GenBank/DDBJ databases">
        <authorList>
            <consortium name="AG Swart"/>
            <person name="Singh M."/>
            <person name="Singh A."/>
            <person name="Seah K."/>
            <person name="Emmerich C."/>
        </authorList>
    </citation>
    <scope>NUCLEOTIDE SEQUENCE</scope>
    <source>
        <strain evidence="2">DP1</strain>
    </source>
</reference>
<evidence type="ECO:0000313" key="2">
    <source>
        <dbReference type="EMBL" id="CAI2366941.1"/>
    </source>
</evidence>
<evidence type="ECO:0000256" key="1">
    <source>
        <dbReference type="SAM" id="MobiDB-lite"/>
    </source>
</evidence>
<feature type="region of interest" description="Disordered" evidence="1">
    <location>
        <begin position="83"/>
        <end position="102"/>
    </location>
</feature>
<evidence type="ECO:0000313" key="3">
    <source>
        <dbReference type="Proteomes" id="UP001295684"/>
    </source>
</evidence>
<dbReference type="Pfam" id="PF07004">
    <property type="entry name" value="SHIPPO-rpt"/>
    <property type="match status" value="12"/>
</dbReference>
<dbReference type="EMBL" id="CAMPGE010008027">
    <property type="protein sequence ID" value="CAI2366941.1"/>
    <property type="molecule type" value="Genomic_DNA"/>
</dbReference>
<sequence length="455" mass="49882">MAGASSLGKGQRTDFTKENRHSPGPGAYNSSKMDASKEKKPTYSIPKSPRKHYSTMGEKIPGPGSYDIPTKIGGANVSFGLKHSHTISSSTPGPGNYSPMKSPKNSFGYSFGMRTQKVNSLKKNIPGPGSYNFDDSFNKKIHLSGTFSKDKKLADYSRSAMKNNPGPGNYSPDSEIFDSVRRKSEIKFSSSERDFVKRVKNVLPGPGSYTIPGEIGRESPKFSLSPKRKEIDRSTKLRDSPGPSDYHPEYSFTKKDSPKNGFGSQKRFVPSPKKRKNLSKIILRNINNKLSESIDPDKASKKKSPSFSFGTSNRSSIVKRMHPGPGDYAIPSQIASGKRFSMGGRTKLNSTLFETPGPGQYNPSDRITIRNDPKFGIGSSQRPSASTTKNLPGPGAYNTESNGRTRLFKNGKFGSEERIKIRTKIGPGPGSYKIPTKIVEAPSYLVTKDEKYAFV</sequence>
<name>A0AAD1XDS8_EUPCR</name>
<feature type="region of interest" description="Disordered" evidence="1">
    <location>
        <begin position="202"/>
        <end position="327"/>
    </location>
</feature>
<keyword evidence="3" id="KW-1185">Reference proteome</keyword>
<dbReference type="AlphaFoldDB" id="A0AAD1XDS8"/>
<comment type="caution">
    <text evidence="2">The sequence shown here is derived from an EMBL/GenBank/DDBJ whole genome shotgun (WGS) entry which is preliminary data.</text>
</comment>
<protein>
    <submittedName>
        <fullName evidence="2">Uncharacterized protein</fullName>
    </submittedName>
</protein>